<dbReference type="Gene3D" id="1.10.10.2840">
    <property type="entry name" value="PucR C-terminal helix-turn-helix domain"/>
    <property type="match status" value="1"/>
</dbReference>
<evidence type="ECO:0000256" key="2">
    <source>
        <dbReference type="SAM" id="MobiDB-lite"/>
    </source>
</evidence>
<evidence type="ECO:0000259" key="3">
    <source>
        <dbReference type="PROSITE" id="PS50887"/>
    </source>
</evidence>
<gene>
    <name evidence="4" type="ORF">SAMN05443637_12584</name>
</gene>
<dbReference type="Pfam" id="PF01590">
    <property type="entry name" value="GAF"/>
    <property type="match status" value="1"/>
</dbReference>
<sequence length="735" mass="79861">MAPASPARAPRTPEVSNRSPAHGGAAEAVRDLLETLPTDVAAAADAFAARASLLIGTPVTVAAWSQARWITLAGPGTGVAALPASGDCRLLDGDLPGLLAVPDGHVALCWDPMVRLEPGWRRLLRQGCAWLSLLRQRASADAEIAAAAAETQAIGEVVQQLLSVRDVDQVLHTIAERTLRLLDSDICGVMLREGDVVRMRSCVGNRFAQTARLEMRRGQGVAGLVFLTGEPAKVDSYLEDERISQDFMSLAVKEETRSALAVPLRLRGEFVGVLEVWRRRTSVFTDNDTRRMVTLADFAAIAIDNARLHDRQAAATAEAERARDALQQQVAVLGRSSQLQQRLLSTVIEGGGLPAVARTVATDLNCEIGVYGPDGELVATHSGGRMVGILPPSMPQPGRRDGDGDPRLWARPVYADGDRAGHVVLVQGDHSPDLMEAVAGQVSMACSLALLRERAASRARAEAIEQVLWDLLQGPVEHRLAARTRAHQLGIVLTKSLRVVHGRLENVEELAATNGWDTSQTDRLRREVLRTVRSLHDGRGLALAGMRGDMLVAVAVDLDRPQAKDLVTAIAAAIDRTHPGLRMTWGVSRQHADVVELPSAFNEARTALSAARRLGGQNVFLYEELGIVRLLLGSGNDPDLQTFIEEVTGPLIEYDRENAGSLVRTLRAFFDADCSQRVAAERLFIHHKTMRYRLERIRQLTGLDLSRHEDRMRADFALRLLQVNESAAAENQNGS</sequence>
<proteinExistence type="inferred from homology"/>
<feature type="region of interest" description="Disordered" evidence="2">
    <location>
        <begin position="1"/>
        <end position="23"/>
    </location>
</feature>
<name>A0A1M6ZZI6_PSETH</name>
<dbReference type="SUPFAM" id="SSF55781">
    <property type="entry name" value="GAF domain-like"/>
    <property type="match status" value="1"/>
</dbReference>
<dbReference type="PROSITE" id="PS50887">
    <property type="entry name" value="GGDEF"/>
    <property type="match status" value="1"/>
</dbReference>
<dbReference type="OrthoDB" id="8026818at2"/>
<evidence type="ECO:0000256" key="1">
    <source>
        <dbReference type="ARBA" id="ARBA00006754"/>
    </source>
</evidence>
<accession>A0A1M6ZZI6</accession>
<dbReference type="InterPro" id="IPR003018">
    <property type="entry name" value="GAF"/>
</dbReference>
<dbReference type="InterPro" id="IPR000160">
    <property type="entry name" value="GGDEF_dom"/>
</dbReference>
<dbReference type="Pfam" id="PF17853">
    <property type="entry name" value="GGDEF_2"/>
    <property type="match status" value="1"/>
</dbReference>
<dbReference type="EMBL" id="FRAP01000025">
    <property type="protein sequence ID" value="SHL35948.1"/>
    <property type="molecule type" value="Genomic_DNA"/>
</dbReference>
<feature type="domain" description="GGDEF" evidence="3">
    <location>
        <begin position="495"/>
        <end position="624"/>
    </location>
</feature>
<dbReference type="STRING" id="1848.SAMN05443637_12584"/>
<dbReference type="InterPro" id="IPR051448">
    <property type="entry name" value="CdaR-like_regulators"/>
</dbReference>
<dbReference type="Pfam" id="PF13556">
    <property type="entry name" value="HTH_30"/>
    <property type="match status" value="1"/>
</dbReference>
<dbReference type="InterPro" id="IPR041522">
    <property type="entry name" value="CdaR_GGDEF"/>
</dbReference>
<evidence type="ECO:0000313" key="5">
    <source>
        <dbReference type="Proteomes" id="UP000184363"/>
    </source>
</evidence>
<dbReference type="InterPro" id="IPR025736">
    <property type="entry name" value="PucR_C-HTH_dom"/>
</dbReference>
<feature type="compositionally biased region" description="Low complexity" evidence="2">
    <location>
        <begin position="1"/>
        <end position="13"/>
    </location>
</feature>
<dbReference type="InterPro" id="IPR042070">
    <property type="entry name" value="PucR_C-HTH_sf"/>
</dbReference>
<evidence type="ECO:0000313" key="4">
    <source>
        <dbReference type="EMBL" id="SHL35948.1"/>
    </source>
</evidence>
<dbReference type="Gene3D" id="3.30.450.40">
    <property type="match status" value="1"/>
</dbReference>
<dbReference type="Proteomes" id="UP000184363">
    <property type="component" value="Unassembled WGS sequence"/>
</dbReference>
<organism evidence="4 5">
    <name type="scientific">Pseudonocardia thermophila</name>
    <dbReference type="NCBI Taxonomy" id="1848"/>
    <lineage>
        <taxon>Bacteria</taxon>
        <taxon>Bacillati</taxon>
        <taxon>Actinomycetota</taxon>
        <taxon>Actinomycetes</taxon>
        <taxon>Pseudonocardiales</taxon>
        <taxon>Pseudonocardiaceae</taxon>
        <taxon>Pseudonocardia</taxon>
    </lineage>
</organism>
<reference evidence="4 5" key="1">
    <citation type="submission" date="2016-11" db="EMBL/GenBank/DDBJ databases">
        <authorList>
            <person name="Jaros S."/>
            <person name="Januszkiewicz K."/>
            <person name="Wedrychowicz H."/>
        </authorList>
    </citation>
    <scope>NUCLEOTIDE SEQUENCE [LARGE SCALE GENOMIC DNA]</scope>
    <source>
        <strain evidence="4 5">DSM 43832</strain>
    </source>
</reference>
<dbReference type="PANTHER" id="PTHR33744:SF1">
    <property type="entry name" value="DNA-BINDING TRANSCRIPTIONAL ACTIVATOR ADER"/>
    <property type="match status" value="1"/>
</dbReference>
<dbReference type="InterPro" id="IPR029016">
    <property type="entry name" value="GAF-like_dom_sf"/>
</dbReference>
<dbReference type="SMART" id="SM00065">
    <property type="entry name" value="GAF"/>
    <property type="match status" value="1"/>
</dbReference>
<dbReference type="RefSeq" id="WP_084755909.1">
    <property type="nucleotide sequence ID" value="NZ_FRAP01000025.1"/>
</dbReference>
<keyword evidence="5" id="KW-1185">Reference proteome</keyword>
<comment type="similarity">
    <text evidence="1">Belongs to the CdaR family.</text>
</comment>
<protein>
    <submittedName>
        <fullName evidence="4">Sugar diacid utilization regulator</fullName>
    </submittedName>
</protein>
<dbReference type="PANTHER" id="PTHR33744">
    <property type="entry name" value="CARBOHYDRATE DIACID REGULATOR"/>
    <property type="match status" value="1"/>
</dbReference>
<dbReference type="AlphaFoldDB" id="A0A1M6ZZI6"/>